<accession>A0A917C4J8</accession>
<organism evidence="2 3">
    <name type="scientific">Azorhizobium oxalatiphilum</name>
    <dbReference type="NCBI Taxonomy" id="980631"/>
    <lineage>
        <taxon>Bacteria</taxon>
        <taxon>Pseudomonadati</taxon>
        <taxon>Pseudomonadota</taxon>
        <taxon>Alphaproteobacteria</taxon>
        <taxon>Hyphomicrobiales</taxon>
        <taxon>Xanthobacteraceae</taxon>
        <taxon>Azorhizobium</taxon>
    </lineage>
</organism>
<feature type="transmembrane region" description="Helical" evidence="1">
    <location>
        <begin position="131"/>
        <end position="152"/>
    </location>
</feature>
<evidence type="ECO:0000313" key="2">
    <source>
        <dbReference type="EMBL" id="GGF69657.1"/>
    </source>
</evidence>
<keyword evidence="1" id="KW-0472">Membrane</keyword>
<reference evidence="2" key="1">
    <citation type="journal article" date="2014" name="Int. J. Syst. Evol. Microbiol.">
        <title>Complete genome sequence of Corynebacterium casei LMG S-19264T (=DSM 44701T), isolated from a smear-ripened cheese.</title>
        <authorList>
            <consortium name="US DOE Joint Genome Institute (JGI-PGF)"/>
            <person name="Walter F."/>
            <person name="Albersmeier A."/>
            <person name="Kalinowski J."/>
            <person name="Ruckert C."/>
        </authorList>
    </citation>
    <scope>NUCLEOTIDE SEQUENCE</scope>
    <source>
        <strain evidence="2">CCM 7897</strain>
    </source>
</reference>
<name>A0A917C4J8_9HYPH</name>
<feature type="transmembrane region" description="Helical" evidence="1">
    <location>
        <begin position="106"/>
        <end position="125"/>
    </location>
</feature>
<dbReference type="Proteomes" id="UP000606044">
    <property type="component" value="Unassembled WGS sequence"/>
</dbReference>
<feature type="transmembrane region" description="Helical" evidence="1">
    <location>
        <begin position="20"/>
        <end position="53"/>
    </location>
</feature>
<reference evidence="2" key="2">
    <citation type="submission" date="2020-09" db="EMBL/GenBank/DDBJ databases">
        <authorList>
            <person name="Sun Q."/>
            <person name="Sedlacek I."/>
        </authorList>
    </citation>
    <scope>NUCLEOTIDE SEQUENCE</scope>
    <source>
        <strain evidence="2">CCM 7897</strain>
    </source>
</reference>
<gene>
    <name evidence="2" type="ORF">GCM10007301_31680</name>
</gene>
<evidence type="ECO:0000256" key="1">
    <source>
        <dbReference type="SAM" id="Phobius"/>
    </source>
</evidence>
<feature type="transmembrane region" description="Helical" evidence="1">
    <location>
        <begin position="226"/>
        <end position="247"/>
    </location>
</feature>
<feature type="transmembrane region" description="Helical" evidence="1">
    <location>
        <begin position="289"/>
        <end position="310"/>
    </location>
</feature>
<keyword evidence="3" id="KW-1185">Reference proteome</keyword>
<comment type="caution">
    <text evidence="2">The sequence shown here is derived from an EMBL/GenBank/DDBJ whole genome shotgun (WGS) entry which is preliminary data.</text>
</comment>
<proteinExistence type="predicted"/>
<feature type="transmembrane region" description="Helical" evidence="1">
    <location>
        <begin position="259"/>
        <end position="277"/>
    </location>
</feature>
<protein>
    <submittedName>
        <fullName evidence="2">UPF0721 transmembrane protein</fullName>
    </submittedName>
</protein>
<sequence length="311" mass="32201">MISLRLRGVQMAPYSLPDIVELAFALLASGVLAGLLVGLFGAYGGLVIVPVLHPMFATLGMQNSVVVYLAAGVSLVLLVFTALQCWRETVRPDTSGGISEHLGVDVRWLISAGAVSASVVVAALPVPEVQLIFTCVMLAGGVKMLFPFRLAMSVVVRTMMASPLKASLDVGPSSLSVSMGAGGGNMRSVAFDLRRADAPAGPVQKLAIGAFGLAHSLWEWSGRTTGASAVASVLLAVPAMAGLGMVLSGHTQASGTDEHGILGVAVILASAMMLVPVGAELSRQFSRRLLEISLGVFLLLASAQFAWFFLA</sequence>
<dbReference type="AlphaFoldDB" id="A0A917C4J8"/>
<dbReference type="EMBL" id="BMCT01000004">
    <property type="protein sequence ID" value="GGF69657.1"/>
    <property type="molecule type" value="Genomic_DNA"/>
</dbReference>
<keyword evidence="1" id="KW-1133">Transmembrane helix</keyword>
<feature type="transmembrane region" description="Helical" evidence="1">
    <location>
        <begin position="65"/>
        <end position="86"/>
    </location>
</feature>
<keyword evidence="1 2" id="KW-0812">Transmembrane</keyword>
<evidence type="ECO:0000313" key="3">
    <source>
        <dbReference type="Proteomes" id="UP000606044"/>
    </source>
</evidence>